<protein>
    <submittedName>
        <fullName evidence="1">Uncharacterized protein</fullName>
    </submittedName>
</protein>
<name>D9PJD2_9ZZZZ</name>
<dbReference type="AlphaFoldDB" id="D9PJD2"/>
<reference evidence="1" key="1">
    <citation type="submission" date="2010-07" db="EMBL/GenBank/DDBJ databases">
        <authorList>
            <consortium name="CONSOLIDER consortium CSD2007-00005"/>
            <person name="Guazzaroni M.-E."/>
            <person name="Richter M."/>
            <person name="Garcia-Salamanca A."/>
            <person name="Yarza P."/>
            <person name="Ferrer M."/>
        </authorList>
    </citation>
    <scope>NUCLEOTIDE SEQUENCE</scope>
</reference>
<dbReference type="GO" id="GO:0016787">
    <property type="term" value="F:hydrolase activity"/>
    <property type="evidence" value="ECO:0007669"/>
    <property type="project" value="InterPro"/>
</dbReference>
<comment type="caution">
    <text evidence="1">The sequence shown here is derived from an EMBL/GenBank/DDBJ whole genome shotgun (WGS) entry which is preliminary data.</text>
</comment>
<accession>D9PJD2</accession>
<evidence type="ECO:0000313" key="1">
    <source>
        <dbReference type="EMBL" id="EFK96347.1"/>
    </source>
</evidence>
<proteinExistence type="predicted"/>
<dbReference type="Gene3D" id="3.40.50.1820">
    <property type="entry name" value="alpha/beta hydrolase"/>
    <property type="match status" value="1"/>
</dbReference>
<dbReference type="SUPFAM" id="SSF53474">
    <property type="entry name" value="alpha/beta-Hydrolases"/>
    <property type="match status" value="1"/>
</dbReference>
<reference evidence="1" key="2">
    <citation type="journal article" date="2011" name="Microb. Ecol.">
        <title>Taxonomic and Functional Metagenomic Profiling of the Microbial Community in the Anoxic Sediment of a Sub-saline Shallow Lake (Laguna de Carrizo, Central Spain).</title>
        <authorList>
            <person name="Ferrer M."/>
            <person name="Guazzaroni M.E."/>
            <person name="Richter M."/>
            <person name="Garcia-Salamanca A."/>
            <person name="Yarza P."/>
            <person name="Suarez-Suarez A."/>
            <person name="Solano J."/>
            <person name="Alcaide M."/>
            <person name="van Dillewijn P."/>
            <person name="Molina-Henares M.A."/>
            <person name="Lopez-Cortes N."/>
            <person name="Al-Ramahi Y."/>
            <person name="Guerrero C."/>
            <person name="Acosta A."/>
            <person name="de Eugenio L.I."/>
            <person name="Martinez V."/>
            <person name="Marques S."/>
            <person name="Rojo F."/>
            <person name="Santero E."/>
            <person name="Genilloud O."/>
            <person name="Perez-Perez J."/>
            <person name="Rossello-Mora R."/>
            <person name="Ramos J.L."/>
        </authorList>
    </citation>
    <scope>NUCLEOTIDE SEQUENCE</scope>
</reference>
<dbReference type="InterPro" id="IPR029058">
    <property type="entry name" value="AB_hydrolase_fold"/>
</dbReference>
<dbReference type="EMBL" id="ADZX01000509">
    <property type="protein sequence ID" value="EFK96347.1"/>
    <property type="molecule type" value="Genomic_DNA"/>
</dbReference>
<organism evidence="1">
    <name type="scientific">sediment metagenome</name>
    <dbReference type="NCBI Taxonomy" id="749907"/>
    <lineage>
        <taxon>unclassified sequences</taxon>
        <taxon>metagenomes</taxon>
        <taxon>ecological metagenomes</taxon>
    </lineage>
</organism>
<dbReference type="InterPro" id="IPR010662">
    <property type="entry name" value="RBBP9/YdeN"/>
</dbReference>
<gene>
    <name evidence="1" type="ORF">LDC_1641</name>
</gene>
<dbReference type="Pfam" id="PF06821">
    <property type="entry name" value="Ser_hydrolase"/>
    <property type="match status" value="1"/>
</dbReference>
<sequence length="332" mass="39029">MNIQYWIMKGALRNRQQDLEKIKSMINSAEVNAKVTQDIETDDNTATLVFREIYESIRQLGDVKLWLIGYEPQNHEVSMEILKEFDIKDKVKLNSLDRLKKIRHDINYRGFRASIGQAEEILEFWNKCGMEILRILKKEIKISDINCIIIHGCPSDAEKAMNSQTRTYDKHWMPWTKQQLISKGIKVETPLMPEPWQPDYEKFKKEFEKYNINKNSVLVGHSCGCAFLVRWLGETKKNISKLILVAPWKIPDKGDELRKNFYIYPIDKTIKNRVKKIVLFTSDDEEENGKKSLRIYNKDLDGKIIELKGHGHYTLGNMKTEKFPELIYEIIN</sequence>
<dbReference type="PANTHER" id="PTHR15394:SF3">
    <property type="entry name" value="SERINE HYDROLASE RBBP9"/>
    <property type="match status" value="1"/>
</dbReference>
<dbReference type="PANTHER" id="PTHR15394">
    <property type="entry name" value="SERINE HYDROLASE RBBP9"/>
    <property type="match status" value="1"/>
</dbReference>